<sequence>MVMNVYATIYDNDYWKDEFLQWNPNNYEGATEIFLSSNDVWIPEFSLYYSHSGYFQLNSNINCDEELKRNHHYNQAVRLISNNDVRVNYTGHLRYYIPFSTESLCKLDVKFFPFDIQQCTLLFGSWAHSNDSIKYSLYSKNLSLIDFYDNQEWQLDMIHSHIVSEGFLYDYLDPPLFWDMVIMDLVVVRQMFNLVIPSTIITLVAVIGFHTPSTSGRVRFVKQHKTKEFIFRIEINFQRTKIIVYILSSDKSYVQQVVFAHKDLLILGEYSLIRSLVISDDKKIH</sequence>
<comment type="caution">
    <text evidence="3">Lacks conserved residue(s) required for the propagation of feature annotation.</text>
</comment>
<dbReference type="Pfam" id="PF02931">
    <property type="entry name" value="Neur_chan_LBD"/>
    <property type="match status" value="2"/>
</dbReference>
<dbReference type="SUPFAM" id="SSF63712">
    <property type="entry name" value="Nicotinic receptor ligand binding domain-like"/>
    <property type="match status" value="1"/>
</dbReference>
<accession>A0A914S494</accession>
<evidence type="ECO:0000313" key="6">
    <source>
        <dbReference type="WBParaSite" id="PEQ_0001342801-mRNA-1"/>
    </source>
</evidence>
<feature type="domain" description="Neurotransmitter-gated ion-channel ligand-binding" evidence="4">
    <location>
        <begin position="7"/>
        <end position="61"/>
    </location>
</feature>
<comment type="similarity">
    <text evidence="3">Belongs to the ligand-gated ion channel (TC 1.A.9) family.</text>
</comment>
<evidence type="ECO:0000259" key="4">
    <source>
        <dbReference type="Pfam" id="PF02931"/>
    </source>
</evidence>
<dbReference type="GO" id="GO:0016020">
    <property type="term" value="C:membrane"/>
    <property type="evidence" value="ECO:0007669"/>
    <property type="project" value="UniProtKB-SubCell"/>
</dbReference>
<dbReference type="GO" id="GO:0004888">
    <property type="term" value="F:transmembrane signaling receptor activity"/>
    <property type="evidence" value="ECO:0007669"/>
    <property type="project" value="InterPro"/>
</dbReference>
<feature type="domain" description="Neurotransmitter-gated ion-channel ligand-binding" evidence="4">
    <location>
        <begin position="81"/>
        <end position="165"/>
    </location>
</feature>
<keyword evidence="3" id="KW-0813">Transport</keyword>
<dbReference type="Gene3D" id="2.70.170.10">
    <property type="entry name" value="Neurotransmitter-gated ion-channel ligand-binding domain"/>
    <property type="match status" value="1"/>
</dbReference>
<dbReference type="CDD" id="cd18989">
    <property type="entry name" value="LGIC_ECD_cation"/>
    <property type="match status" value="1"/>
</dbReference>
<dbReference type="InterPro" id="IPR036734">
    <property type="entry name" value="Neur_chan_lig-bd_sf"/>
</dbReference>
<dbReference type="PRINTS" id="PR00252">
    <property type="entry name" value="NRIONCHANNEL"/>
</dbReference>
<keyword evidence="2 3" id="KW-0472">Membrane</keyword>
<dbReference type="PROSITE" id="PS00236">
    <property type="entry name" value="NEUROTR_ION_CHANNEL"/>
    <property type="match status" value="1"/>
</dbReference>
<reference evidence="6" key="1">
    <citation type="submission" date="2022-11" db="UniProtKB">
        <authorList>
            <consortium name="WormBaseParasite"/>
        </authorList>
    </citation>
    <scope>IDENTIFICATION</scope>
</reference>
<keyword evidence="5" id="KW-1185">Reference proteome</keyword>
<dbReference type="InterPro" id="IPR006202">
    <property type="entry name" value="Neur_chan_lig-bd"/>
</dbReference>
<evidence type="ECO:0000256" key="1">
    <source>
        <dbReference type="ARBA" id="ARBA00004141"/>
    </source>
</evidence>
<dbReference type="Proteomes" id="UP000887564">
    <property type="component" value="Unplaced"/>
</dbReference>
<keyword evidence="3" id="KW-1133">Transmembrane helix</keyword>
<evidence type="ECO:0000256" key="2">
    <source>
        <dbReference type="ARBA" id="ARBA00023136"/>
    </source>
</evidence>
<dbReference type="GO" id="GO:0005230">
    <property type="term" value="F:extracellular ligand-gated monoatomic ion channel activity"/>
    <property type="evidence" value="ECO:0007669"/>
    <property type="project" value="InterPro"/>
</dbReference>
<organism evidence="5 6">
    <name type="scientific">Parascaris equorum</name>
    <name type="common">Equine roundworm</name>
    <dbReference type="NCBI Taxonomy" id="6256"/>
    <lineage>
        <taxon>Eukaryota</taxon>
        <taxon>Metazoa</taxon>
        <taxon>Ecdysozoa</taxon>
        <taxon>Nematoda</taxon>
        <taxon>Chromadorea</taxon>
        <taxon>Rhabditida</taxon>
        <taxon>Spirurina</taxon>
        <taxon>Ascaridomorpha</taxon>
        <taxon>Ascaridoidea</taxon>
        <taxon>Ascarididae</taxon>
        <taxon>Parascaris</taxon>
    </lineage>
</organism>
<evidence type="ECO:0000313" key="5">
    <source>
        <dbReference type="Proteomes" id="UP000887564"/>
    </source>
</evidence>
<comment type="subcellular location">
    <subcellularLocation>
        <location evidence="1">Membrane</location>
        <topology evidence="1">Multi-pass membrane protein</topology>
    </subcellularLocation>
</comment>
<evidence type="ECO:0000256" key="3">
    <source>
        <dbReference type="RuleBase" id="RU000687"/>
    </source>
</evidence>
<dbReference type="WBParaSite" id="PEQ_0001342801-mRNA-1">
    <property type="protein sequence ID" value="PEQ_0001342801-mRNA-1"/>
    <property type="gene ID" value="PEQ_0001342801"/>
</dbReference>
<name>A0A914S494_PAREQ</name>
<dbReference type="AlphaFoldDB" id="A0A914S494"/>
<proteinExistence type="inferred from homology"/>
<dbReference type="InterPro" id="IPR018000">
    <property type="entry name" value="Neurotransmitter_ion_chnl_CS"/>
</dbReference>
<keyword evidence="3" id="KW-0406">Ion transport</keyword>
<feature type="transmembrane region" description="Helical" evidence="3">
    <location>
        <begin position="191"/>
        <end position="209"/>
    </location>
</feature>
<dbReference type="PANTHER" id="PTHR18945">
    <property type="entry name" value="NEUROTRANSMITTER GATED ION CHANNEL"/>
    <property type="match status" value="1"/>
</dbReference>
<keyword evidence="3" id="KW-0812">Transmembrane</keyword>
<protein>
    <submittedName>
        <fullName evidence="6">Neurotransmitter-gated ion-channel ligand-binding domain-containing protein</fullName>
    </submittedName>
</protein>
<dbReference type="InterPro" id="IPR006201">
    <property type="entry name" value="Neur_channel"/>
</dbReference>
<keyword evidence="3" id="KW-0407">Ion channel</keyword>